<dbReference type="GO" id="GO:0032259">
    <property type="term" value="P:methylation"/>
    <property type="evidence" value="ECO:0007669"/>
    <property type="project" value="UniProtKB-KW"/>
</dbReference>
<dbReference type="Gene3D" id="3.40.50.150">
    <property type="entry name" value="Vaccinia Virus protein VP39"/>
    <property type="match status" value="1"/>
</dbReference>
<proteinExistence type="predicted"/>
<accession>A0A291QZW6</accession>
<reference evidence="2 3" key="1">
    <citation type="submission" date="2017-10" db="EMBL/GenBank/DDBJ databases">
        <title>Paenichitinophaga pekingensis gen. nov., sp. nov., isolated from activated sludge.</title>
        <authorList>
            <person name="Jin D."/>
            <person name="Kong X."/>
            <person name="Deng Y."/>
            <person name="Bai Z."/>
        </authorList>
    </citation>
    <scope>NUCLEOTIDE SEQUENCE [LARGE SCALE GENOMIC DNA]</scope>
    <source>
        <strain evidence="2 3">13</strain>
    </source>
</reference>
<dbReference type="Pfam" id="PF08241">
    <property type="entry name" value="Methyltransf_11"/>
    <property type="match status" value="1"/>
</dbReference>
<dbReference type="PANTHER" id="PTHR43861">
    <property type="entry name" value="TRANS-ACONITATE 2-METHYLTRANSFERASE-RELATED"/>
    <property type="match status" value="1"/>
</dbReference>
<dbReference type="EMBL" id="CP023777">
    <property type="protein sequence ID" value="ATL49488.1"/>
    <property type="molecule type" value="Genomic_DNA"/>
</dbReference>
<dbReference type="InterPro" id="IPR029063">
    <property type="entry name" value="SAM-dependent_MTases_sf"/>
</dbReference>
<dbReference type="CDD" id="cd02440">
    <property type="entry name" value="AdoMet_MTases"/>
    <property type="match status" value="1"/>
</dbReference>
<dbReference type="GO" id="GO:0008757">
    <property type="term" value="F:S-adenosylmethionine-dependent methyltransferase activity"/>
    <property type="evidence" value="ECO:0007669"/>
    <property type="project" value="InterPro"/>
</dbReference>
<gene>
    <name evidence="2" type="ORF">COR50_21190</name>
</gene>
<dbReference type="SUPFAM" id="SSF53335">
    <property type="entry name" value="S-adenosyl-L-methionine-dependent methyltransferases"/>
    <property type="match status" value="1"/>
</dbReference>
<feature type="domain" description="Methyltransferase type 11" evidence="1">
    <location>
        <begin position="34"/>
        <end position="124"/>
    </location>
</feature>
<evidence type="ECO:0000313" key="3">
    <source>
        <dbReference type="Proteomes" id="UP000220133"/>
    </source>
</evidence>
<dbReference type="AlphaFoldDB" id="A0A291QZW6"/>
<keyword evidence="2" id="KW-0808">Transferase</keyword>
<dbReference type="KEGG" id="cbae:COR50_21190"/>
<evidence type="ECO:0000259" key="1">
    <source>
        <dbReference type="Pfam" id="PF08241"/>
    </source>
</evidence>
<dbReference type="InterPro" id="IPR013216">
    <property type="entry name" value="Methyltransf_11"/>
</dbReference>
<evidence type="ECO:0000313" key="2">
    <source>
        <dbReference type="EMBL" id="ATL49488.1"/>
    </source>
</evidence>
<keyword evidence="3" id="KW-1185">Reference proteome</keyword>
<dbReference type="OrthoDB" id="9789123at2"/>
<dbReference type="RefSeq" id="WP_098195855.1">
    <property type="nucleotide sequence ID" value="NZ_CP023777.1"/>
</dbReference>
<keyword evidence="2" id="KW-0489">Methyltransferase</keyword>
<sequence length="250" mass="28661">MWNATLYKEQHAFVFEYGNDLLSWLDPKEGEHILDVGCGTGELTAKIAEPGAIVTGIDQSPEMIESARSHYPELRFEVADITELSLGQEYDAIFSNATLHWVLEKEKAAAQMRRHLKPGGRLVLEMGGLNNVKSLSDAVSKELLKSNYAFPAVWYFPSAARYTTVLEHQGLTIRKVMYFDRETELKDGENGIVEWLEMFGGHFFVNVPPAEKQRIMYTVQENLRPTHFRDGKWFLDYKRLRIHAERPASH</sequence>
<dbReference type="PANTHER" id="PTHR43861:SF1">
    <property type="entry name" value="TRANS-ACONITATE 2-METHYLTRANSFERASE"/>
    <property type="match status" value="1"/>
</dbReference>
<name>A0A291QZW6_9BACT</name>
<protein>
    <submittedName>
        <fullName evidence="2">SAM-dependent methyltransferase</fullName>
    </submittedName>
</protein>
<dbReference type="Proteomes" id="UP000220133">
    <property type="component" value="Chromosome"/>
</dbReference>
<organism evidence="2 3">
    <name type="scientific">Chitinophaga caeni</name>
    <dbReference type="NCBI Taxonomy" id="2029983"/>
    <lineage>
        <taxon>Bacteria</taxon>
        <taxon>Pseudomonadati</taxon>
        <taxon>Bacteroidota</taxon>
        <taxon>Chitinophagia</taxon>
        <taxon>Chitinophagales</taxon>
        <taxon>Chitinophagaceae</taxon>
        <taxon>Chitinophaga</taxon>
    </lineage>
</organism>